<organism evidence="4 5">
    <name type="scientific">Methylomonas koyamae</name>
    <dbReference type="NCBI Taxonomy" id="702114"/>
    <lineage>
        <taxon>Bacteria</taxon>
        <taxon>Pseudomonadati</taxon>
        <taxon>Pseudomonadota</taxon>
        <taxon>Gammaproteobacteria</taxon>
        <taxon>Methylococcales</taxon>
        <taxon>Methylococcaceae</taxon>
        <taxon>Methylomonas</taxon>
    </lineage>
</organism>
<reference evidence="5" key="1">
    <citation type="submission" date="2016-03" db="EMBL/GenBank/DDBJ databases">
        <authorList>
            <person name="Heylen K."/>
            <person name="De Vos P."/>
            <person name="Vekeman B."/>
        </authorList>
    </citation>
    <scope>NUCLEOTIDE SEQUENCE [LARGE SCALE GENOMIC DNA]</scope>
    <source>
        <strain evidence="5">R-45383</strain>
    </source>
</reference>
<evidence type="ECO:0000259" key="3">
    <source>
        <dbReference type="Pfam" id="PF01593"/>
    </source>
</evidence>
<sequence>MRFSNTGDLLMTHSTLFRRLVLILQAARRDHLKANHLPDPIPASQAGWSRRRFIKTSAAAGFAGAVSSSLAPPAWAKDRGDARVAIIGAGIAGLNAAYRLKKAGVAATVFEAHSRVGGRMLSASLDDGLTIDLGAELINTNHPDMLGLAKDFGIKLFDKRQDAARLPYPKEVYFFNGERFSEAQLADDLRAIAAQIHEDAGLLDQDWETHAPLFDQWSVSDYLHRHADKIGAPYVRSLLGNMLRTEFGAETSQASALQLIDILPVVDGQAVDLLSYSDEVYAVVGGSARITDALARALPGQIHLRKALRALKLRNDEYHLTFSDGSRVEADIVIIATPFPALRNVELDAPLPALFRRFVAEANPGANEKLIAGFKQRFWHSPAGFSLAAWTDFGYSEVWDETQRQPHRRGGALNFFLGGDQARQLNNTGNIKPLAKQFITDLDKFIPGAKASASGGLAKSAWGNNPYAGGGYANFAPGQLSTFAEFFWVEGDGSATQQVAFDKLIFAGEHLSDANYGFMEGGAQTGRLAAALALDILQNHRE</sequence>
<dbReference type="InterPro" id="IPR019546">
    <property type="entry name" value="TAT_signal_bac_arc"/>
</dbReference>
<dbReference type="PANTHER" id="PTHR43563:SF1">
    <property type="entry name" value="AMINE OXIDASE [FLAVIN-CONTAINING] B"/>
    <property type="match status" value="1"/>
</dbReference>
<gene>
    <name evidence="4" type="ORF">A1355_23625</name>
</gene>
<dbReference type="InterPro" id="IPR002937">
    <property type="entry name" value="Amino_oxidase"/>
</dbReference>
<evidence type="ECO:0000313" key="5">
    <source>
        <dbReference type="Proteomes" id="UP000077628"/>
    </source>
</evidence>
<protein>
    <recommendedName>
        <fullName evidence="3">Amine oxidase domain-containing protein</fullName>
    </recommendedName>
</protein>
<dbReference type="NCBIfam" id="TIGR01409">
    <property type="entry name" value="TAT_signal_seq"/>
    <property type="match status" value="1"/>
</dbReference>
<name>A0A177NUP0_9GAMM</name>
<dbReference type="EMBL" id="LUUK01000114">
    <property type="protein sequence ID" value="OAI20969.1"/>
    <property type="molecule type" value="Genomic_DNA"/>
</dbReference>
<evidence type="ECO:0000313" key="4">
    <source>
        <dbReference type="EMBL" id="OAI20969.1"/>
    </source>
</evidence>
<feature type="domain" description="Amine oxidase" evidence="3">
    <location>
        <begin position="91"/>
        <end position="532"/>
    </location>
</feature>
<comment type="similarity">
    <text evidence="1">Belongs to the flavin monoamine oxidase family.</text>
</comment>
<dbReference type="InterPro" id="IPR050703">
    <property type="entry name" value="Flavin_MAO"/>
</dbReference>
<evidence type="ECO:0000256" key="1">
    <source>
        <dbReference type="ARBA" id="ARBA00005995"/>
    </source>
</evidence>
<dbReference type="PRINTS" id="PR00419">
    <property type="entry name" value="ADXRDTASE"/>
</dbReference>
<dbReference type="PROSITE" id="PS51318">
    <property type="entry name" value="TAT"/>
    <property type="match status" value="1"/>
</dbReference>
<dbReference type="SUPFAM" id="SSF54373">
    <property type="entry name" value="FAD-linked reductases, C-terminal domain"/>
    <property type="match status" value="1"/>
</dbReference>
<comment type="caution">
    <text evidence="4">The sequence shown here is derived from an EMBL/GenBank/DDBJ whole genome shotgun (WGS) entry which is preliminary data.</text>
</comment>
<proteinExistence type="inferred from homology"/>
<dbReference type="InterPro" id="IPR036188">
    <property type="entry name" value="FAD/NAD-bd_sf"/>
</dbReference>
<keyword evidence="2" id="KW-0732">Signal</keyword>
<dbReference type="GO" id="GO:0016491">
    <property type="term" value="F:oxidoreductase activity"/>
    <property type="evidence" value="ECO:0007669"/>
    <property type="project" value="InterPro"/>
</dbReference>
<accession>A0A177NUP0</accession>
<dbReference type="STRING" id="702114.A1355_23625"/>
<dbReference type="SUPFAM" id="SSF51905">
    <property type="entry name" value="FAD/NAD(P)-binding domain"/>
    <property type="match status" value="1"/>
</dbReference>
<dbReference type="OrthoDB" id="8845488at2"/>
<dbReference type="Proteomes" id="UP000077628">
    <property type="component" value="Unassembled WGS sequence"/>
</dbReference>
<dbReference type="Gene3D" id="3.90.660.10">
    <property type="match status" value="1"/>
</dbReference>
<evidence type="ECO:0000256" key="2">
    <source>
        <dbReference type="ARBA" id="ARBA00022729"/>
    </source>
</evidence>
<dbReference type="InterPro" id="IPR006311">
    <property type="entry name" value="TAT_signal"/>
</dbReference>
<dbReference type="AlphaFoldDB" id="A0A177NUP0"/>
<dbReference type="Gene3D" id="1.10.405.10">
    <property type="entry name" value="Guanine Nucleotide Dissociation Inhibitor, domain 1"/>
    <property type="match status" value="1"/>
</dbReference>
<keyword evidence="5" id="KW-1185">Reference proteome</keyword>
<dbReference type="Gene3D" id="3.50.50.60">
    <property type="entry name" value="FAD/NAD(P)-binding domain"/>
    <property type="match status" value="1"/>
</dbReference>
<dbReference type="PANTHER" id="PTHR43563">
    <property type="entry name" value="AMINE OXIDASE"/>
    <property type="match status" value="1"/>
</dbReference>
<dbReference type="Pfam" id="PF01593">
    <property type="entry name" value="Amino_oxidase"/>
    <property type="match status" value="1"/>
</dbReference>